<organism evidence="1 3">
    <name type="scientific">Medicago truncatula</name>
    <name type="common">Barrel medic</name>
    <name type="synonym">Medicago tribuloides</name>
    <dbReference type="NCBI Taxonomy" id="3880"/>
    <lineage>
        <taxon>Eukaryota</taxon>
        <taxon>Viridiplantae</taxon>
        <taxon>Streptophyta</taxon>
        <taxon>Embryophyta</taxon>
        <taxon>Tracheophyta</taxon>
        <taxon>Spermatophyta</taxon>
        <taxon>Magnoliopsida</taxon>
        <taxon>eudicotyledons</taxon>
        <taxon>Gunneridae</taxon>
        <taxon>Pentapetalae</taxon>
        <taxon>rosids</taxon>
        <taxon>fabids</taxon>
        <taxon>Fabales</taxon>
        <taxon>Fabaceae</taxon>
        <taxon>Papilionoideae</taxon>
        <taxon>50 kb inversion clade</taxon>
        <taxon>NPAAA clade</taxon>
        <taxon>Hologalegina</taxon>
        <taxon>IRL clade</taxon>
        <taxon>Trifolieae</taxon>
        <taxon>Medicago</taxon>
    </lineage>
</organism>
<keyword evidence="3" id="KW-1185">Reference proteome</keyword>
<dbReference type="EMBL" id="KL402755">
    <property type="protein sequence ID" value="KEH17241.1"/>
    <property type="molecule type" value="Genomic_DNA"/>
</dbReference>
<evidence type="ECO:0000313" key="3">
    <source>
        <dbReference type="Proteomes" id="UP000002051"/>
    </source>
</evidence>
<dbReference type="HOGENOM" id="CLU_2982141_0_0_1"/>
<proteinExistence type="predicted"/>
<reference evidence="1 3" key="1">
    <citation type="journal article" date="2011" name="Nature">
        <title>The Medicago genome provides insight into the evolution of rhizobial symbioses.</title>
        <authorList>
            <person name="Young N.D."/>
            <person name="Debelle F."/>
            <person name="Oldroyd G.E."/>
            <person name="Geurts R."/>
            <person name="Cannon S.B."/>
            <person name="Udvardi M.K."/>
            <person name="Benedito V.A."/>
            <person name="Mayer K.F."/>
            <person name="Gouzy J."/>
            <person name="Schoof H."/>
            <person name="Van de Peer Y."/>
            <person name="Proost S."/>
            <person name="Cook D.R."/>
            <person name="Meyers B.C."/>
            <person name="Spannagl M."/>
            <person name="Cheung F."/>
            <person name="De Mita S."/>
            <person name="Krishnakumar V."/>
            <person name="Gundlach H."/>
            <person name="Zhou S."/>
            <person name="Mudge J."/>
            <person name="Bharti A.K."/>
            <person name="Murray J.D."/>
            <person name="Naoumkina M.A."/>
            <person name="Rosen B."/>
            <person name="Silverstein K.A."/>
            <person name="Tang H."/>
            <person name="Rombauts S."/>
            <person name="Zhao P.X."/>
            <person name="Zhou P."/>
            <person name="Barbe V."/>
            <person name="Bardou P."/>
            <person name="Bechner M."/>
            <person name="Bellec A."/>
            <person name="Berger A."/>
            <person name="Berges H."/>
            <person name="Bidwell S."/>
            <person name="Bisseling T."/>
            <person name="Choisne N."/>
            <person name="Couloux A."/>
            <person name="Denny R."/>
            <person name="Deshpande S."/>
            <person name="Dai X."/>
            <person name="Doyle J.J."/>
            <person name="Dudez A.M."/>
            <person name="Farmer A.D."/>
            <person name="Fouteau S."/>
            <person name="Franken C."/>
            <person name="Gibelin C."/>
            <person name="Gish J."/>
            <person name="Goldstein S."/>
            <person name="Gonzalez A.J."/>
            <person name="Green P.J."/>
            <person name="Hallab A."/>
            <person name="Hartog M."/>
            <person name="Hua A."/>
            <person name="Humphray S.J."/>
            <person name="Jeong D.H."/>
            <person name="Jing Y."/>
            <person name="Jocker A."/>
            <person name="Kenton S.M."/>
            <person name="Kim D.J."/>
            <person name="Klee K."/>
            <person name="Lai H."/>
            <person name="Lang C."/>
            <person name="Lin S."/>
            <person name="Macmil S.L."/>
            <person name="Magdelenat G."/>
            <person name="Matthews L."/>
            <person name="McCorrison J."/>
            <person name="Monaghan E.L."/>
            <person name="Mun J.H."/>
            <person name="Najar F.Z."/>
            <person name="Nicholson C."/>
            <person name="Noirot C."/>
            <person name="O'Bleness M."/>
            <person name="Paule C.R."/>
            <person name="Poulain J."/>
            <person name="Prion F."/>
            <person name="Qin B."/>
            <person name="Qu C."/>
            <person name="Retzel E.F."/>
            <person name="Riddle C."/>
            <person name="Sallet E."/>
            <person name="Samain S."/>
            <person name="Samson N."/>
            <person name="Sanders I."/>
            <person name="Saurat O."/>
            <person name="Scarpelli C."/>
            <person name="Schiex T."/>
            <person name="Segurens B."/>
            <person name="Severin A.J."/>
            <person name="Sherrier D.J."/>
            <person name="Shi R."/>
            <person name="Sims S."/>
            <person name="Singer S.R."/>
            <person name="Sinharoy S."/>
            <person name="Sterck L."/>
            <person name="Viollet A."/>
            <person name="Wang B.B."/>
            <person name="Wang K."/>
            <person name="Wang M."/>
            <person name="Wang X."/>
            <person name="Warfsmann J."/>
            <person name="Weissenbach J."/>
            <person name="White D.D."/>
            <person name="White J.D."/>
            <person name="Wiley G.B."/>
            <person name="Wincker P."/>
            <person name="Xing Y."/>
            <person name="Yang L."/>
            <person name="Yao Z."/>
            <person name="Ying F."/>
            <person name="Zhai J."/>
            <person name="Zhou L."/>
            <person name="Zuber A."/>
            <person name="Denarie J."/>
            <person name="Dixon R.A."/>
            <person name="May G.D."/>
            <person name="Schwartz D.C."/>
            <person name="Rogers J."/>
            <person name="Quetier F."/>
            <person name="Town C.D."/>
            <person name="Roe B.A."/>
        </authorList>
    </citation>
    <scope>NUCLEOTIDE SEQUENCE [LARGE SCALE GENOMIC DNA]</scope>
    <source>
        <strain evidence="1">A17</strain>
        <strain evidence="2 3">cv. Jemalong A17</strain>
    </source>
</reference>
<reference evidence="2" key="3">
    <citation type="submission" date="2015-06" db="UniProtKB">
        <authorList>
            <consortium name="EnsemblPlants"/>
        </authorList>
    </citation>
    <scope>IDENTIFICATION</scope>
    <source>
        <strain evidence="2">cv. Jemalong A17</strain>
    </source>
</reference>
<evidence type="ECO:0000313" key="1">
    <source>
        <dbReference type="EMBL" id="KEH17241.1"/>
    </source>
</evidence>
<sequence>MEQRPSTDRRAWNGLSYLFVEGNGKSSRRIGKVYDDGVHDGPSRGLWEPWANNEVKPN</sequence>
<dbReference type="AlphaFoldDB" id="A0A072TJ48"/>
<name>A0A072TJ48_MEDTR</name>
<protein>
    <submittedName>
        <fullName evidence="1 2">Uncharacterized protein</fullName>
    </submittedName>
</protein>
<reference evidence="1 3" key="2">
    <citation type="journal article" date="2014" name="BMC Genomics">
        <title>An improved genome release (version Mt4.0) for the model legume Medicago truncatula.</title>
        <authorList>
            <person name="Tang H."/>
            <person name="Krishnakumar V."/>
            <person name="Bidwell S."/>
            <person name="Rosen B."/>
            <person name="Chan A."/>
            <person name="Zhou S."/>
            <person name="Gentzbittel L."/>
            <person name="Childs K.L."/>
            <person name="Yandell M."/>
            <person name="Gundlach H."/>
            <person name="Mayer K.F."/>
            <person name="Schwartz D.C."/>
            <person name="Town C.D."/>
        </authorList>
    </citation>
    <scope>GENOME REANNOTATION</scope>
    <source>
        <strain evidence="1">A17</strain>
        <strain evidence="2 3">cv. Jemalong A17</strain>
    </source>
</reference>
<dbReference type="Proteomes" id="UP000002051">
    <property type="component" value="Unassembled WGS sequence"/>
</dbReference>
<dbReference type="EnsemblPlants" id="KEH17241">
    <property type="protein sequence ID" value="KEH17241"/>
    <property type="gene ID" value="MTR_0030s0380"/>
</dbReference>
<accession>A0A072TJ48</accession>
<gene>
    <name evidence="1" type="ORF">MTR_0030s0380</name>
</gene>
<evidence type="ECO:0000313" key="2">
    <source>
        <dbReference type="EnsemblPlants" id="KEH17241"/>
    </source>
</evidence>